<dbReference type="AlphaFoldDB" id="G0WF35"/>
<dbReference type="PANTHER" id="PTHR28087:SF1">
    <property type="entry name" value="ATPASE SYNTHESIS PROTEIN 25, MITOCHONDRIAL"/>
    <property type="match status" value="1"/>
</dbReference>
<keyword evidence="3 7" id="KW-0999">Mitochondrion inner membrane</keyword>
<dbReference type="Pfam" id="PF02410">
    <property type="entry name" value="RsfS"/>
    <property type="match status" value="1"/>
</dbReference>
<dbReference type="GeneID" id="11495927"/>
<proteinExistence type="inferred from homology"/>
<evidence type="ECO:0000256" key="1">
    <source>
        <dbReference type="ARBA" id="ARBA00004443"/>
    </source>
</evidence>
<evidence type="ECO:0000313" key="10">
    <source>
        <dbReference type="Proteomes" id="UP000000689"/>
    </source>
</evidence>
<dbReference type="RefSeq" id="XP_003671639.1">
    <property type="nucleotide sequence ID" value="XM_003671591.1"/>
</dbReference>
<keyword evidence="10" id="KW-1185">Reference proteome</keyword>
<dbReference type="eggNOG" id="ENOG502RGZN">
    <property type="taxonomic scope" value="Eukaryota"/>
</dbReference>
<comment type="subcellular location">
    <subcellularLocation>
        <location evidence="1 7">Mitochondrion inner membrane</location>
        <topology evidence="1 7">Peripheral membrane protein</topology>
        <orientation evidence="1 7">Matrix side</orientation>
    </subcellularLocation>
</comment>
<reference evidence="9 10" key="1">
    <citation type="journal article" date="2011" name="Proc. Natl. Acad. Sci. U.S.A.">
        <title>Evolutionary erosion of yeast sex chromosomes by mating-type switching accidents.</title>
        <authorList>
            <person name="Gordon J.L."/>
            <person name="Armisen D."/>
            <person name="Proux-Wera E."/>
            <person name="Oheigeartaigh S.S."/>
            <person name="Byrne K.P."/>
            <person name="Wolfe K.H."/>
        </authorList>
    </citation>
    <scope>NUCLEOTIDE SEQUENCE [LARGE SCALE GENOMIC DNA]</scope>
    <source>
        <strain evidence="10">ATCC 10597 / BCRC 20456 / CBS 421 / NBRC 0211 / NRRL Y-12639</strain>
    </source>
</reference>
<dbReference type="SUPFAM" id="SSF81301">
    <property type="entry name" value="Nucleotidyltransferase"/>
    <property type="match status" value="1"/>
</dbReference>
<keyword evidence="5 7" id="KW-0496">Mitochondrion</keyword>
<comment type="function">
    <text evidence="7">Mitochondrial mRNA stabilization factor.</text>
</comment>
<evidence type="ECO:0000256" key="3">
    <source>
        <dbReference type="ARBA" id="ARBA00022792"/>
    </source>
</evidence>
<dbReference type="Proteomes" id="UP000000689">
    <property type="component" value="Chromosome 8"/>
</dbReference>
<evidence type="ECO:0000259" key="8">
    <source>
        <dbReference type="Pfam" id="PF13929"/>
    </source>
</evidence>
<dbReference type="Pfam" id="PF13929">
    <property type="entry name" value="mRNA_stabil"/>
    <property type="match status" value="1"/>
</dbReference>
<dbReference type="Gene3D" id="3.30.460.10">
    <property type="entry name" value="Beta Polymerase, domain 2"/>
    <property type="match status" value="1"/>
</dbReference>
<name>G0WF35_NAUDC</name>
<dbReference type="OMA" id="SWYMIDC"/>
<evidence type="ECO:0000256" key="6">
    <source>
        <dbReference type="ARBA" id="ARBA00023136"/>
    </source>
</evidence>
<dbReference type="PANTHER" id="PTHR28087">
    <property type="entry name" value="ATPASE SYNTHESIS PROTEIN 25, MITOCHONDRIAL"/>
    <property type="match status" value="1"/>
</dbReference>
<evidence type="ECO:0000256" key="2">
    <source>
        <dbReference type="ARBA" id="ARBA00010787"/>
    </source>
</evidence>
<protein>
    <recommendedName>
        <fullName evidence="7">ATPase synthesis protein 25</fullName>
    </recommendedName>
</protein>
<dbReference type="OrthoDB" id="107372at2759"/>
<feature type="domain" description="ATP25 mRNA stabilisation" evidence="8">
    <location>
        <begin position="249"/>
        <end position="543"/>
    </location>
</feature>
<organism evidence="9 10">
    <name type="scientific">Naumovozyma dairenensis (strain ATCC 10597 / BCRC 20456 / CBS 421 / NBRC 0211 / NRRL Y-12639)</name>
    <name type="common">Saccharomyces dairenensis</name>
    <dbReference type="NCBI Taxonomy" id="1071378"/>
    <lineage>
        <taxon>Eukaryota</taxon>
        <taxon>Fungi</taxon>
        <taxon>Dikarya</taxon>
        <taxon>Ascomycota</taxon>
        <taxon>Saccharomycotina</taxon>
        <taxon>Saccharomycetes</taxon>
        <taxon>Saccharomycetales</taxon>
        <taxon>Saccharomycetaceae</taxon>
        <taxon>Naumovozyma</taxon>
    </lineage>
</organism>
<dbReference type="GO" id="GO:0140053">
    <property type="term" value="P:mitochondrial gene expression"/>
    <property type="evidence" value="ECO:0007669"/>
    <property type="project" value="UniProtKB-UniRule"/>
</dbReference>
<evidence type="ECO:0000256" key="5">
    <source>
        <dbReference type="ARBA" id="ARBA00023128"/>
    </source>
</evidence>
<dbReference type="GO" id="GO:0033615">
    <property type="term" value="P:mitochondrial proton-transporting ATP synthase complex assembly"/>
    <property type="evidence" value="ECO:0007669"/>
    <property type="project" value="EnsemblFungi"/>
</dbReference>
<evidence type="ECO:0000256" key="7">
    <source>
        <dbReference type="RuleBase" id="RU367062"/>
    </source>
</evidence>
<accession>G0WF35</accession>
<keyword evidence="6 7" id="KW-0472">Membrane</keyword>
<dbReference type="InterPro" id="IPR043519">
    <property type="entry name" value="NT_sf"/>
</dbReference>
<dbReference type="GO" id="GO:0048255">
    <property type="term" value="P:mRNA stabilization"/>
    <property type="evidence" value="ECO:0007669"/>
    <property type="project" value="EnsemblFungi"/>
</dbReference>
<evidence type="ECO:0000256" key="4">
    <source>
        <dbReference type="ARBA" id="ARBA00022946"/>
    </source>
</evidence>
<dbReference type="InterPro" id="IPR025210">
    <property type="entry name" value="ATP25_mRNA_stabil_dom"/>
</dbReference>
<keyword evidence="4 7" id="KW-0809">Transit peptide</keyword>
<dbReference type="HOGENOM" id="CLU_487522_0_0_1"/>
<comment type="similarity">
    <text evidence="2 7">Belongs to the ATP25 family.</text>
</comment>
<dbReference type="GO" id="GO:0005743">
    <property type="term" value="C:mitochondrial inner membrane"/>
    <property type="evidence" value="ECO:0007669"/>
    <property type="project" value="UniProtKB-SubCell"/>
</dbReference>
<evidence type="ECO:0000313" key="9">
    <source>
        <dbReference type="EMBL" id="CCD26396.1"/>
    </source>
</evidence>
<gene>
    <name evidence="9" type="primary">NDAI0H02220</name>
    <name evidence="9" type="ordered locus">NDAI_0H02220</name>
</gene>
<sequence length="559" mass="65843">MLLRTRLGVTMVSKKPQLSIAMSLVPMRYNSIVAKPWYLVPKPKKETVLEEIEYPKESPSSLTEITSELQKLGLTDVKIFDQRPNNKGILVVSTTKSIAHSNKSSIELNKFLKNRFNSLPDKEGLISSTDTKKLQRRLERRKKIKANFNNKQKVGKQDNWVMIKCHVDDIFVNMITAERRKELNLEELWATTEEEREYYQDKAAKDYQYTKQQSTVEDDNILAGLRRLAYQRRQYSTTSSSRRTPTLLNKFIKENEFENADQLLHSEEGFFDLDVLSRLKVIYKHRPHSNIENNVNIPNWKCYFDKHWPLILPKDGIESEKYWKLRLQFLTSLHKKYPQLYTTRCISKDYFLLKKSNGFQLTTADFVAFLKSLLLTPCINKQSLIERNKTIVEMLSLYLSSAEVSMEAIITNPEVISLLLRSLINDDRTIVLQNPLQELLVYFKTRGWSKKPQRKIIISILDTLFELRDWKKVFLFWNTQISRIGPDSDDRPWAHFIHLFNETNDLSTMKKLVTEGHLLQLKRFNTPIDENLRKNLEELFNKVDPEEQYFENLKLFLMG</sequence>
<dbReference type="EMBL" id="HE580274">
    <property type="protein sequence ID" value="CCD26396.1"/>
    <property type="molecule type" value="Genomic_DNA"/>
</dbReference>
<dbReference type="InterPro" id="IPR040152">
    <property type="entry name" value="Atp25"/>
</dbReference>
<dbReference type="KEGG" id="ndi:NDAI_0H02220"/>
<dbReference type="STRING" id="1071378.G0WF35"/>